<sequence>MICVKSDARGCILRVTAVQARCVDNSDVDKIMVLLDVSCESQGTWDRTSCSFCIHLEVNHPQRQLKNSPIITSLLRECILK</sequence>
<dbReference type="AlphaFoldDB" id="A0A0B1SHS1"/>
<organism evidence="1 2">
    <name type="scientific">Oesophagostomum dentatum</name>
    <name type="common">Nodular worm</name>
    <dbReference type="NCBI Taxonomy" id="61180"/>
    <lineage>
        <taxon>Eukaryota</taxon>
        <taxon>Metazoa</taxon>
        <taxon>Ecdysozoa</taxon>
        <taxon>Nematoda</taxon>
        <taxon>Chromadorea</taxon>
        <taxon>Rhabditida</taxon>
        <taxon>Rhabditina</taxon>
        <taxon>Rhabditomorpha</taxon>
        <taxon>Strongyloidea</taxon>
        <taxon>Strongylidae</taxon>
        <taxon>Oesophagostomum</taxon>
    </lineage>
</organism>
<proteinExistence type="predicted"/>
<keyword evidence="2" id="KW-1185">Reference proteome</keyword>
<dbReference type="EMBL" id="KN566275">
    <property type="protein sequence ID" value="KHJ84888.1"/>
    <property type="molecule type" value="Genomic_DNA"/>
</dbReference>
<evidence type="ECO:0000313" key="1">
    <source>
        <dbReference type="EMBL" id="KHJ84888.1"/>
    </source>
</evidence>
<evidence type="ECO:0000313" key="2">
    <source>
        <dbReference type="Proteomes" id="UP000053660"/>
    </source>
</evidence>
<reference evidence="1 2" key="1">
    <citation type="submission" date="2014-03" db="EMBL/GenBank/DDBJ databases">
        <title>Draft genome of the hookworm Oesophagostomum dentatum.</title>
        <authorList>
            <person name="Mitreva M."/>
        </authorList>
    </citation>
    <scope>NUCLEOTIDE SEQUENCE [LARGE SCALE GENOMIC DNA]</scope>
    <source>
        <strain evidence="1 2">OD-Hann</strain>
    </source>
</reference>
<dbReference type="Proteomes" id="UP000053660">
    <property type="component" value="Unassembled WGS sequence"/>
</dbReference>
<name>A0A0B1SHS1_OESDE</name>
<gene>
    <name evidence="1" type="ORF">OESDEN_15391</name>
</gene>
<protein>
    <submittedName>
        <fullName evidence="1">Uncharacterized protein</fullName>
    </submittedName>
</protein>
<accession>A0A0B1SHS1</accession>